<evidence type="ECO:0000256" key="4">
    <source>
        <dbReference type="ARBA" id="ARBA00022660"/>
    </source>
</evidence>
<dbReference type="AlphaFoldDB" id="A0A9P8I542"/>
<proteinExistence type="inferred from homology"/>
<dbReference type="OrthoDB" id="286811at2759"/>
<protein>
    <recommendedName>
        <fullName evidence="12">NADH-ubiquinone oxidoreductase 29.9 kDa subunit</fullName>
    </recommendedName>
</protein>
<gene>
    <name evidence="10" type="ORF">FGG08_002215</name>
</gene>
<evidence type="ECO:0000256" key="3">
    <source>
        <dbReference type="ARBA" id="ARBA00022448"/>
    </source>
</evidence>
<comment type="caution">
    <text evidence="10">The sequence shown here is derived from an EMBL/GenBank/DDBJ whole genome shotgun (WGS) entry which is preliminary data.</text>
</comment>
<evidence type="ECO:0000256" key="2">
    <source>
        <dbReference type="ARBA" id="ARBA00010261"/>
    </source>
</evidence>
<keyword evidence="4" id="KW-0679">Respiratory chain</keyword>
<keyword evidence="11" id="KW-1185">Reference proteome</keyword>
<organism evidence="10 11">
    <name type="scientific">Glutinoglossum americanum</name>
    <dbReference type="NCBI Taxonomy" id="1670608"/>
    <lineage>
        <taxon>Eukaryota</taxon>
        <taxon>Fungi</taxon>
        <taxon>Dikarya</taxon>
        <taxon>Ascomycota</taxon>
        <taxon>Pezizomycotina</taxon>
        <taxon>Geoglossomycetes</taxon>
        <taxon>Geoglossales</taxon>
        <taxon>Geoglossaceae</taxon>
        <taxon>Glutinoglossum</taxon>
    </lineage>
</organism>
<feature type="compositionally biased region" description="Polar residues" evidence="9">
    <location>
        <begin position="155"/>
        <end position="169"/>
    </location>
</feature>
<keyword evidence="3" id="KW-0813">Transport</keyword>
<evidence type="ECO:0000256" key="7">
    <source>
        <dbReference type="ARBA" id="ARBA00023128"/>
    </source>
</evidence>
<dbReference type="EMBL" id="JAGHQL010000032">
    <property type="protein sequence ID" value="KAH0543450.1"/>
    <property type="molecule type" value="Genomic_DNA"/>
</dbReference>
<sequence>MFSGFPFVLRMRPSTRLLAAATRFLEPGAPTGLTGLFTHPAPRSALIYLYSSTLDKLKALPESSVYRQSTEALTKHRLKIVESVEPVGYREWQERAKKQLAEHSASQENGKANGGQVVRTVQNGREFVVTKLEPEYDETEVEWDGEKGSPVLEGTRTSAERSNQAQLGRTTPVEEKTVQWEPEPQLDAEQTAEIENKIGAGLIEEVIQVAEGELKLVDAMTQSKVWEELEEKPSPGQWTYFERKT</sequence>
<evidence type="ECO:0008006" key="12">
    <source>
        <dbReference type="Google" id="ProtNLM"/>
    </source>
</evidence>
<dbReference type="PANTHER" id="PTHR12653:SF0">
    <property type="entry name" value="NADH DEHYDROGENASE [UBIQUINONE] 1 ALPHA SUBCOMPLEX SUBUNIT 5"/>
    <property type="match status" value="1"/>
</dbReference>
<evidence type="ECO:0000256" key="5">
    <source>
        <dbReference type="ARBA" id="ARBA00022792"/>
    </source>
</evidence>
<comment type="subcellular location">
    <subcellularLocation>
        <location evidence="1">Mitochondrion inner membrane</location>
        <topology evidence="1">Peripheral membrane protein</topology>
        <orientation evidence="1">Matrix side</orientation>
    </subcellularLocation>
</comment>
<evidence type="ECO:0000313" key="11">
    <source>
        <dbReference type="Proteomes" id="UP000698800"/>
    </source>
</evidence>
<reference evidence="10" key="1">
    <citation type="submission" date="2021-03" db="EMBL/GenBank/DDBJ databases">
        <title>Comparative genomics and phylogenomic investigation of the class Geoglossomycetes provide insights into ecological specialization and systematics.</title>
        <authorList>
            <person name="Melie T."/>
            <person name="Pirro S."/>
            <person name="Miller A.N."/>
            <person name="Quandt A."/>
        </authorList>
    </citation>
    <scope>NUCLEOTIDE SEQUENCE</scope>
    <source>
        <strain evidence="10">GBOQ0MN5Z8</strain>
    </source>
</reference>
<dbReference type="PANTHER" id="PTHR12653">
    <property type="entry name" value="NADH-UBIQUINONE OXIDOREDUCTASE 13 KD-B SUBUNIT"/>
    <property type="match status" value="1"/>
</dbReference>
<feature type="region of interest" description="Disordered" evidence="9">
    <location>
        <begin position="139"/>
        <end position="181"/>
    </location>
</feature>
<keyword evidence="7" id="KW-0496">Mitochondrion</keyword>
<dbReference type="GO" id="GO:0005743">
    <property type="term" value="C:mitochondrial inner membrane"/>
    <property type="evidence" value="ECO:0007669"/>
    <property type="project" value="UniProtKB-SubCell"/>
</dbReference>
<keyword evidence="6" id="KW-0249">Electron transport</keyword>
<dbReference type="Proteomes" id="UP000698800">
    <property type="component" value="Unassembled WGS sequence"/>
</dbReference>
<dbReference type="Pfam" id="PF04716">
    <property type="entry name" value="ETC_C1_NDUFA5"/>
    <property type="match status" value="1"/>
</dbReference>
<evidence type="ECO:0000256" key="1">
    <source>
        <dbReference type="ARBA" id="ARBA00004443"/>
    </source>
</evidence>
<evidence type="ECO:0000256" key="8">
    <source>
        <dbReference type="ARBA" id="ARBA00023136"/>
    </source>
</evidence>
<dbReference type="InterPro" id="IPR006806">
    <property type="entry name" value="NDUFA5"/>
</dbReference>
<evidence type="ECO:0000256" key="6">
    <source>
        <dbReference type="ARBA" id="ARBA00022982"/>
    </source>
</evidence>
<dbReference type="GO" id="GO:0022904">
    <property type="term" value="P:respiratory electron transport chain"/>
    <property type="evidence" value="ECO:0007669"/>
    <property type="project" value="InterPro"/>
</dbReference>
<accession>A0A9P8I542</accession>
<evidence type="ECO:0000313" key="10">
    <source>
        <dbReference type="EMBL" id="KAH0543450.1"/>
    </source>
</evidence>
<comment type="similarity">
    <text evidence="2">Belongs to the complex I NDUFA5 subunit family.</text>
</comment>
<keyword evidence="5" id="KW-0999">Mitochondrion inner membrane</keyword>
<name>A0A9P8I542_9PEZI</name>
<evidence type="ECO:0000256" key="9">
    <source>
        <dbReference type="SAM" id="MobiDB-lite"/>
    </source>
</evidence>
<keyword evidence="8" id="KW-0472">Membrane</keyword>